<reference evidence="6" key="1">
    <citation type="journal article" date="2019" name="Int. J. Syst. Evol. Microbiol.">
        <title>The Global Catalogue of Microorganisms (GCM) 10K type strain sequencing project: providing services to taxonomists for standard genome sequencing and annotation.</title>
        <authorList>
            <consortium name="The Broad Institute Genomics Platform"/>
            <consortium name="The Broad Institute Genome Sequencing Center for Infectious Disease"/>
            <person name="Wu L."/>
            <person name="Ma J."/>
        </authorList>
    </citation>
    <scope>NUCLEOTIDE SEQUENCE [LARGE SCALE GENOMIC DNA]</scope>
    <source>
        <strain evidence="6">KCTC 42107</strain>
    </source>
</reference>
<name>A0ABW5NS97_9FLAO</name>
<dbReference type="InterPro" id="IPR037066">
    <property type="entry name" value="Plug_dom_sf"/>
</dbReference>
<dbReference type="Pfam" id="PF07715">
    <property type="entry name" value="Plug"/>
    <property type="match status" value="1"/>
</dbReference>
<organism evidence="5 6">
    <name type="scientific">Flavobacterium suzhouense</name>
    <dbReference type="NCBI Taxonomy" id="1529638"/>
    <lineage>
        <taxon>Bacteria</taxon>
        <taxon>Pseudomonadati</taxon>
        <taxon>Bacteroidota</taxon>
        <taxon>Flavobacteriia</taxon>
        <taxon>Flavobacteriales</taxon>
        <taxon>Flavobacteriaceae</taxon>
        <taxon>Flavobacterium</taxon>
    </lineage>
</organism>
<gene>
    <name evidence="5" type="ORF">ACFSR3_03665</name>
</gene>
<dbReference type="SUPFAM" id="SSF56935">
    <property type="entry name" value="Porins"/>
    <property type="match status" value="1"/>
</dbReference>
<dbReference type="InterPro" id="IPR036942">
    <property type="entry name" value="Beta-barrel_TonB_sf"/>
</dbReference>
<dbReference type="EMBL" id="JBHUMD010000005">
    <property type="protein sequence ID" value="MFD2601142.1"/>
    <property type="molecule type" value="Genomic_DNA"/>
</dbReference>
<evidence type="ECO:0000313" key="6">
    <source>
        <dbReference type="Proteomes" id="UP001597480"/>
    </source>
</evidence>
<dbReference type="InterPro" id="IPR012910">
    <property type="entry name" value="Plug_dom"/>
</dbReference>
<dbReference type="Gene3D" id="2.170.130.10">
    <property type="entry name" value="TonB-dependent receptor, plug domain"/>
    <property type="match status" value="1"/>
</dbReference>
<sequence>MFLPLLFIVPNIFGQNENKSIELKKLLEDMALYHNVKFNYADKDIEGKLISPPEIFLPLKAKLVYIENRTHLSYKEVGGYIVIYSAPSIAKKRCAYIIDEVGDPVDRAVIQLPDNSKIVTRQDGYFELPASLTGSIFIDHLNYEPISINVKEFKDDCKAIVLKLEVLELQELITERYIATGISKKKDGSFTLKPKKFGILPGLIEPDVLLTMQQLPGISSIDETVSNINVRGGTHDQNLFLWNGIRLYQTGHFFGLISAINPNLGNEVKIFKNGTSAFYGESVSSAVDISSHTKDIGNGNFTFGSNMINVDFYTRIKASENANFEISARRSFTDAIEFPTYSKYSKRIFQNTIVTDLDQSTKINYQSDKEFYFYDFTGQYHQKIGTKHNLFVDFIGIRNNLDFTQGSVVITERSNLQQLTLGGSAGWNTQWNKNHSSEASFYTSYYNVDGNNSSIQSGQVMQQGNTILDMGLKIADHQKLTDRYQLHTGYQYNEIGIENSDRVNEPSYSRNIKEVLRTHALIGEVEYDTENKKLHSRAGVRLNYITKFGMVYPEPRLQVNYTLTPDWQLEGLAEMKSQSTSQIVELQGDFLGIEKRRWVLSNDKDVPVQKSRQLSIGATYKRNGWLISLENYYKRVKGITSGGQGFQDQLELLHDTGQYSVWGSEFLVQKQFKNFYTWMSYTLNDNNYKFDNFIPNKFPSSFEIEHTINTAAIYEWKKVKIALGSRWFTGKPFTPAISNAPEFVTPSSPVVQYAAPNSANIQNFFQVNFSASYVIKATEKSQLQLGLSVQNIFNRKNIINRYYRINSDNNGIEVVNTYALERTPNALIKFTF</sequence>
<keyword evidence="3" id="KW-0998">Cell outer membrane</keyword>
<proteinExistence type="predicted"/>
<dbReference type="Gene3D" id="2.40.170.20">
    <property type="entry name" value="TonB-dependent receptor, beta-barrel domain"/>
    <property type="match status" value="1"/>
</dbReference>
<keyword evidence="6" id="KW-1185">Reference proteome</keyword>
<feature type="domain" description="TonB-dependent receptor plug" evidence="4">
    <location>
        <begin position="212"/>
        <end position="282"/>
    </location>
</feature>
<dbReference type="RefSeq" id="WP_379819770.1">
    <property type="nucleotide sequence ID" value="NZ_JBHUMD010000005.1"/>
</dbReference>
<protein>
    <submittedName>
        <fullName evidence="5">TonB-dependent receptor plug domain-containing protein</fullName>
    </submittedName>
</protein>
<evidence type="ECO:0000313" key="5">
    <source>
        <dbReference type="EMBL" id="MFD2601142.1"/>
    </source>
</evidence>
<keyword evidence="5" id="KW-0675">Receptor</keyword>
<comment type="caution">
    <text evidence="5">The sequence shown here is derived from an EMBL/GenBank/DDBJ whole genome shotgun (WGS) entry which is preliminary data.</text>
</comment>
<keyword evidence="2" id="KW-0472">Membrane</keyword>
<dbReference type="Proteomes" id="UP001597480">
    <property type="component" value="Unassembled WGS sequence"/>
</dbReference>
<evidence type="ECO:0000259" key="4">
    <source>
        <dbReference type="Pfam" id="PF07715"/>
    </source>
</evidence>
<evidence type="ECO:0000256" key="1">
    <source>
        <dbReference type="ARBA" id="ARBA00004442"/>
    </source>
</evidence>
<accession>A0ABW5NS97</accession>
<comment type="subcellular location">
    <subcellularLocation>
        <location evidence="1">Cell outer membrane</location>
    </subcellularLocation>
</comment>
<evidence type="ECO:0000256" key="2">
    <source>
        <dbReference type="ARBA" id="ARBA00023136"/>
    </source>
</evidence>
<evidence type="ECO:0000256" key="3">
    <source>
        <dbReference type="ARBA" id="ARBA00023237"/>
    </source>
</evidence>